<keyword evidence="1" id="KW-0472">Membrane</keyword>
<keyword evidence="1" id="KW-1133">Transmembrane helix</keyword>
<evidence type="ECO:0000313" key="3">
    <source>
        <dbReference type="Proteomes" id="UP001430796"/>
    </source>
</evidence>
<dbReference type="EMBL" id="JAKJPO010000001">
    <property type="protein sequence ID" value="MCF7220194.1"/>
    <property type="molecule type" value="Genomic_DNA"/>
</dbReference>
<keyword evidence="3" id="KW-1185">Reference proteome</keyword>
<reference evidence="2" key="2">
    <citation type="submission" date="2022-01" db="EMBL/GenBank/DDBJ databases">
        <authorList>
            <person name="Zhou L.Y."/>
        </authorList>
    </citation>
    <scope>NUCLEOTIDE SEQUENCE</scope>
    <source>
        <strain evidence="2">TLK-CK17</strain>
    </source>
</reference>
<dbReference type="Proteomes" id="UP001430796">
    <property type="component" value="Unassembled WGS sequence"/>
</dbReference>
<evidence type="ECO:0000256" key="1">
    <source>
        <dbReference type="SAM" id="Phobius"/>
    </source>
</evidence>
<organism evidence="2 3">
    <name type="scientific">Marilutibacter chinensis</name>
    <dbReference type="NCBI Taxonomy" id="2912247"/>
    <lineage>
        <taxon>Bacteria</taxon>
        <taxon>Pseudomonadati</taxon>
        <taxon>Pseudomonadota</taxon>
        <taxon>Gammaproteobacteria</taxon>
        <taxon>Lysobacterales</taxon>
        <taxon>Lysobacteraceae</taxon>
        <taxon>Marilutibacter</taxon>
    </lineage>
</organism>
<evidence type="ECO:0000313" key="2">
    <source>
        <dbReference type="EMBL" id="MCF7220194.1"/>
    </source>
</evidence>
<protein>
    <submittedName>
        <fullName evidence="2">Uncharacterized protein</fullName>
    </submittedName>
</protein>
<feature type="transmembrane region" description="Helical" evidence="1">
    <location>
        <begin position="21"/>
        <end position="41"/>
    </location>
</feature>
<sequence>MDERPLDKPGRRDRRRRALRWVALVLAGSWLGYLLLGNLFLNTALGPWAINRKPERFQMHWERGLTAWPGQVALWNPQVQGHTGSVLWNVRGDKASGRIALLPLLRRELRFPSIEVEGVTAMLDRGDRRLAPARPGGWSLRFDRIASDSVRGGRFGELGLEGEGWAELGLFKQLRGGPLEVTPSRLRFERARVTLDSASVLDEAVLDARLAMDRHTGAQTSGLHKLLRTEAGLSIEGRTSALEVQRTDPRRLTLQPVPARGRGRVAGRIGWNRGVLTPGSRLDWTAPVSMASRDGRATLEVGLEVDRDIHLRVRLPEQVDDSGDALAIDAQLQVEGAEVPLEKPRSLLPRTSGHLVGSWQFASLGWLGTFFADVPWLTLDGAGRVDADLRLVAGEPAAGSRIEVPGVDVTADVMGNRVQGRARALGSLQGGVDGEPGGLRPRLELQLDRFSITADHGRGARYVEGRDLSLQVQATEPLPRTLLAMPGSPVTSVAASAAPPPGAALARAGRALAARLRFDDASVPDLRAYNRYLPRSHLRFDGGSGRLSGDLTVDGAGAVGQGWLRVRGRDTRLHAAGLALRGNVDIHTRLRRAGIEDGRFNIDGSQVRLDGISLVEPDGRTRRGWWARVDLVRARLDWDAATDRKDAADVDVEGRARITMKDVGFLLALYSQRREYPRWIERLIDAGQARVTGDVRWRDDVLVLDDLVANNDRFDVNARLRLQGRKRRGNLYARWGVLSMAVDVDGARRDFHLLRARQWYDAQPSYIR</sequence>
<reference evidence="2" key="1">
    <citation type="submission" date="2022-01" db="EMBL/GenBank/DDBJ databases">
        <title>Lysobacter chinensis sp. nov., a bacterium isolated from cow dung compost.</title>
        <authorList>
            <person name="Liu Y."/>
        </authorList>
    </citation>
    <scope>NUCLEOTIDE SEQUENCE</scope>
    <source>
        <strain evidence="2">TLK-CK17</strain>
    </source>
</reference>
<gene>
    <name evidence="2" type="ORF">L3V18_00110</name>
</gene>
<proteinExistence type="predicted"/>
<name>A0ABS9HME0_9GAMM</name>
<comment type="caution">
    <text evidence="2">The sequence shown here is derived from an EMBL/GenBank/DDBJ whole genome shotgun (WGS) entry which is preliminary data.</text>
</comment>
<accession>A0ABS9HME0</accession>
<keyword evidence="1" id="KW-0812">Transmembrane</keyword>